<dbReference type="Gene3D" id="3.20.20.70">
    <property type="entry name" value="Aldolase class I"/>
    <property type="match status" value="1"/>
</dbReference>
<dbReference type="WBParaSite" id="ACRNAN_scaffold11118.g7814.t1">
    <property type="protein sequence ID" value="ACRNAN_scaffold11118.g7814.t1"/>
    <property type="gene ID" value="ACRNAN_scaffold11118.g7814"/>
</dbReference>
<reference evidence="5" key="1">
    <citation type="submission" date="2022-11" db="UniProtKB">
        <authorList>
            <consortium name="WormBaseParasite"/>
        </authorList>
    </citation>
    <scope>IDENTIFICATION</scope>
</reference>
<dbReference type="PANTHER" id="PTHR43656">
    <property type="entry name" value="BINDING OXIDOREDUCTASE, PUTATIVE (AFU_ORTHOLOGUE AFUA_2G08260)-RELATED"/>
    <property type="match status" value="1"/>
</dbReference>
<organism evidence="4 5">
    <name type="scientific">Acrobeloides nanus</name>
    <dbReference type="NCBI Taxonomy" id="290746"/>
    <lineage>
        <taxon>Eukaryota</taxon>
        <taxon>Metazoa</taxon>
        <taxon>Ecdysozoa</taxon>
        <taxon>Nematoda</taxon>
        <taxon>Chromadorea</taxon>
        <taxon>Rhabditida</taxon>
        <taxon>Tylenchina</taxon>
        <taxon>Cephalobomorpha</taxon>
        <taxon>Cephaloboidea</taxon>
        <taxon>Cephalobidae</taxon>
        <taxon>Acrobeloides</taxon>
    </lineage>
</organism>
<evidence type="ECO:0000313" key="5">
    <source>
        <dbReference type="WBParaSite" id="ACRNAN_scaffold11118.g7814.t1"/>
    </source>
</evidence>
<dbReference type="InterPro" id="IPR051799">
    <property type="entry name" value="NADH_flavin_oxidoreductase"/>
</dbReference>
<dbReference type="CDD" id="cd04733">
    <property type="entry name" value="OYE_like_2_FMN"/>
    <property type="match status" value="1"/>
</dbReference>
<keyword evidence="1" id="KW-0285">Flavoprotein</keyword>
<dbReference type="AlphaFoldDB" id="A0A914CIA0"/>
<dbReference type="Pfam" id="PF00724">
    <property type="entry name" value="Oxidored_FMN"/>
    <property type="match status" value="1"/>
</dbReference>
<name>A0A914CIA0_9BILA</name>
<dbReference type="InterPro" id="IPR001155">
    <property type="entry name" value="OxRdtase_FMN_N"/>
</dbReference>
<evidence type="ECO:0000313" key="4">
    <source>
        <dbReference type="Proteomes" id="UP000887540"/>
    </source>
</evidence>
<dbReference type="Proteomes" id="UP000887540">
    <property type="component" value="Unplaced"/>
</dbReference>
<dbReference type="SUPFAM" id="SSF51395">
    <property type="entry name" value="FMN-linked oxidoreductases"/>
    <property type="match status" value="1"/>
</dbReference>
<evidence type="ECO:0000256" key="2">
    <source>
        <dbReference type="ARBA" id="ARBA00023002"/>
    </source>
</evidence>
<accession>A0A914CIA0</accession>
<dbReference type="GO" id="GO:0010181">
    <property type="term" value="F:FMN binding"/>
    <property type="evidence" value="ECO:0007669"/>
    <property type="project" value="InterPro"/>
</dbReference>
<dbReference type="InterPro" id="IPR013785">
    <property type="entry name" value="Aldolase_TIM"/>
</dbReference>
<proteinExistence type="predicted"/>
<dbReference type="GO" id="GO:0016491">
    <property type="term" value="F:oxidoreductase activity"/>
    <property type="evidence" value="ECO:0007669"/>
    <property type="project" value="UniProtKB-KW"/>
</dbReference>
<keyword evidence="2" id="KW-0560">Oxidoreductase</keyword>
<feature type="domain" description="NADH:flavin oxidoreductase/NADH oxidase N-terminal" evidence="3">
    <location>
        <begin position="31"/>
        <end position="367"/>
    </location>
</feature>
<protein>
    <submittedName>
        <fullName evidence="5">NADH:flavin oxidoreductase/NADH oxidase N-terminal domain-containing protein</fullName>
    </submittedName>
</protein>
<sequence length="462" mass="50768">MVKRIPVNPPADPSILGEKLYFPTAKRYASNRFMKAAMTEKLCPYDKNNLQITGIPPQRYINLYSKWGHGGFGVVLTGNIAVDPYHVEAPGNPIIEKSLDSPSRREALRKVAEVTKADGALAIVQLTHAGRQTYISVNEHPYSASDVQLQGVKFVGVAGFGKPIPLTEEQVRTEIIDKFVYAAKYCYEAGFDGIQLHGAHGYLLAQFMSPTTNKRTDKYGGSAANRARIVLEIYDAIRAEIPAETGFIIGIKMNSVEFQNEGLQTEDATFMAKEYEKKGFDFIEISGGTYEKFGFNHQKESTRAREAYFVEFSTDIKKALSKTVLYLTGGLRTIPGMTNAIKDGAADGIGLGRPVCDEPDLPKKILQRDVQSSIATPFEAVGGGETDFAMGLVAANSLIWQAGEVSYEKTKDNPSYGLMDLTDEEVYDAFLPAAKEFLVKLTENAEKGIVISVFEYKPETGA</sequence>
<evidence type="ECO:0000256" key="1">
    <source>
        <dbReference type="ARBA" id="ARBA00022630"/>
    </source>
</evidence>
<evidence type="ECO:0000259" key="3">
    <source>
        <dbReference type="Pfam" id="PF00724"/>
    </source>
</evidence>
<keyword evidence="4" id="KW-1185">Reference proteome</keyword>
<dbReference type="PANTHER" id="PTHR43656:SF5">
    <property type="entry name" value="NADH:FLAVIN OXIDOREDUCTASE_NADH OXIDASE N-TERMINAL DOMAIN-CONTAINING PROTEIN"/>
    <property type="match status" value="1"/>
</dbReference>